<evidence type="ECO:0000313" key="2">
    <source>
        <dbReference type="Proteomes" id="UP001083770"/>
    </source>
</evidence>
<sequence length="64" mass="6734">MQTAAPTPAPAMHASFSGPSYTFADGQVVLSGTIRNQQDAKQLVSFINAVTPMLKAAEPEEPSE</sequence>
<keyword evidence="2" id="KW-1185">Reference proteome</keyword>
<dbReference type="EMBL" id="JAPWGW010000001">
    <property type="protein sequence ID" value="MCZ4296576.1"/>
    <property type="molecule type" value="Genomic_DNA"/>
</dbReference>
<evidence type="ECO:0008006" key="3">
    <source>
        <dbReference type="Google" id="ProtNLM"/>
    </source>
</evidence>
<gene>
    <name evidence="1" type="ORF">O4G74_00750</name>
</gene>
<name>A0ABT4LQD8_9PROT</name>
<accession>A0ABT4LQD8</accession>
<proteinExistence type="predicted"/>
<dbReference type="RefSeq" id="WP_269400768.1">
    <property type="nucleotide sequence ID" value="NZ_JAPWGW010000001.1"/>
</dbReference>
<comment type="caution">
    <text evidence="1">The sequence shown here is derived from an EMBL/GenBank/DDBJ whole genome shotgun (WGS) entry which is preliminary data.</text>
</comment>
<protein>
    <recommendedName>
        <fullName evidence="3">BON domain-containing protein</fullName>
    </recommendedName>
</protein>
<evidence type="ECO:0000313" key="1">
    <source>
        <dbReference type="EMBL" id="MCZ4296576.1"/>
    </source>
</evidence>
<dbReference type="Proteomes" id="UP001083770">
    <property type="component" value="Unassembled WGS sequence"/>
</dbReference>
<reference evidence="1" key="1">
    <citation type="submission" date="2022-12" db="EMBL/GenBank/DDBJ databases">
        <title>Bacterial isolates from different developmental stages of Nematostella vectensis.</title>
        <authorList>
            <person name="Fraune S."/>
        </authorList>
    </citation>
    <scope>NUCLEOTIDE SEQUENCE</scope>
    <source>
        <strain evidence="1">G21632-S1</strain>
    </source>
</reference>
<organism evidence="1 2">
    <name type="scientific">Henriciella marina</name>
    <dbReference type="NCBI Taxonomy" id="453851"/>
    <lineage>
        <taxon>Bacteria</taxon>
        <taxon>Pseudomonadati</taxon>
        <taxon>Pseudomonadota</taxon>
        <taxon>Alphaproteobacteria</taxon>
        <taxon>Hyphomonadales</taxon>
        <taxon>Hyphomonadaceae</taxon>
        <taxon>Henriciella</taxon>
    </lineage>
</organism>